<evidence type="ECO:0000313" key="1">
    <source>
        <dbReference type="EMBL" id="MPM58382.1"/>
    </source>
</evidence>
<organism evidence="1">
    <name type="scientific">bioreactor metagenome</name>
    <dbReference type="NCBI Taxonomy" id="1076179"/>
    <lineage>
        <taxon>unclassified sequences</taxon>
        <taxon>metagenomes</taxon>
        <taxon>ecological metagenomes</taxon>
    </lineage>
</organism>
<proteinExistence type="predicted"/>
<dbReference type="EMBL" id="VSSQ01016737">
    <property type="protein sequence ID" value="MPM58382.1"/>
    <property type="molecule type" value="Genomic_DNA"/>
</dbReference>
<gene>
    <name evidence="1" type="ORF">SDC9_105213</name>
</gene>
<protein>
    <submittedName>
        <fullName evidence="1">Uncharacterized protein</fullName>
    </submittedName>
</protein>
<sequence>MLARINAKGFQRLQIKLLRVARIRFEDHLELIVLLKTVGVLSVTAIIRADGGFNVSHAPGLRTQHAQEGGRVHGTRTYLGVIGLPDQTAVVGPEFL</sequence>
<reference evidence="1" key="1">
    <citation type="submission" date="2019-08" db="EMBL/GenBank/DDBJ databases">
        <authorList>
            <person name="Kucharzyk K."/>
            <person name="Murdoch R.W."/>
            <person name="Higgins S."/>
            <person name="Loffler F."/>
        </authorList>
    </citation>
    <scope>NUCLEOTIDE SEQUENCE</scope>
</reference>
<comment type="caution">
    <text evidence="1">The sequence shown here is derived from an EMBL/GenBank/DDBJ whole genome shotgun (WGS) entry which is preliminary data.</text>
</comment>
<accession>A0A645AYW7</accession>
<name>A0A645AYW7_9ZZZZ</name>
<dbReference type="AlphaFoldDB" id="A0A645AYW7"/>